<dbReference type="InterPro" id="IPR014876">
    <property type="entry name" value="DEK_C"/>
</dbReference>
<protein>
    <submittedName>
        <fullName evidence="4">Mediator-associated protein 3-like</fullName>
    </submittedName>
</protein>
<reference evidence="4" key="2">
    <citation type="submission" date="2025-08" db="UniProtKB">
        <authorList>
            <consortium name="RefSeq"/>
        </authorList>
    </citation>
    <scope>IDENTIFICATION</scope>
    <source>
        <tissue evidence="4">Leaf</tissue>
    </source>
</reference>
<evidence type="ECO:0000259" key="2">
    <source>
        <dbReference type="PROSITE" id="PS51998"/>
    </source>
</evidence>
<organism evidence="3 4">
    <name type="scientific">Camelina sativa</name>
    <name type="common">False flax</name>
    <name type="synonym">Myagrum sativum</name>
    <dbReference type="NCBI Taxonomy" id="90675"/>
    <lineage>
        <taxon>Eukaryota</taxon>
        <taxon>Viridiplantae</taxon>
        <taxon>Streptophyta</taxon>
        <taxon>Embryophyta</taxon>
        <taxon>Tracheophyta</taxon>
        <taxon>Spermatophyta</taxon>
        <taxon>Magnoliopsida</taxon>
        <taxon>eudicotyledons</taxon>
        <taxon>Gunneridae</taxon>
        <taxon>Pentapetalae</taxon>
        <taxon>rosids</taxon>
        <taxon>malvids</taxon>
        <taxon>Brassicales</taxon>
        <taxon>Brassicaceae</taxon>
        <taxon>Camelineae</taxon>
        <taxon>Camelina</taxon>
    </lineage>
</organism>
<dbReference type="GeneID" id="104753118"/>
<dbReference type="RefSeq" id="XP_010473716.1">
    <property type="nucleotide sequence ID" value="XM_010475414.2"/>
</dbReference>
<feature type="region of interest" description="Disordered" evidence="1">
    <location>
        <begin position="99"/>
        <end position="136"/>
    </location>
</feature>
<reference evidence="3" key="1">
    <citation type="journal article" date="2014" name="Nat. Commun.">
        <title>The emerging biofuel crop Camelina sativa retains a highly undifferentiated hexaploid genome structure.</title>
        <authorList>
            <person name="Kagale S."/>
            <person name="Koh C."/>
            <person name="Nixon J."/>
            <person name="Bollina V."/>
            <person name="Clarke W.E."/>
            <person name="Tuteja R."/>
            <person name="Spillane C."/>
            <person name="Robinson S.J."/>
            <person name="Links M.G."/>
            <person name="Clarke C."/>
            <person name="Higgins E.E."/>
            <person name="Huebert T."/>
            <person name="Sharpe A.G."/>
            <person name="Parkin I.A."/>
        </authorList>
    </citation>
    <scope>NUCLEOTIDE SEQUENCE [LARGE SCALE GENOMIC DNA]</scope>
    <source>
        <strain evidence="3">cv. DH55</strain>
    </source>
</reference>
<name>A0ABM0WNM7_CAMSA</name>
<evidence type="ECO:0000256" key="1">
    <source>
        <dbReference type="SAM" id="MobiDB-lite"/>
    </source>
</evidence>
<sequence length="136" mass="15437">MEEEEAAAREVVMDKDVKKKIKETVKKILKRSSLLEITEIKAREEASSELDLDLSRDPYKLIVREAVDSFIEKAITKIETEMGKLHTQIVEDVDGVSTKKTTTAAKKNKKKKKKKTKKVVEEEEEEEEITAASSSV</sequence>
<keyword evidence="3" id="KW-1185">Reference proteome</keyword>
<accession>A0ABM0WNM7</accession>
<proteinExistence type="predicted"/>
<feature type="compositionally biased region" description="Basic residues" evidence="1">
    <location>
        <begin position="106"/>
        <end position="117"/>
    </location>
</feature>
<dbReference type="Proteomes" id="UP000694864">
    <property type="component" value="Chromosome 16"/>
</dbReference>
<evidence type="ECO:0000313" key="3">
    <source>
        <dbReference type="Proteomes" id="UP000694864"/>
    </source>
</evidence>
<evidence type="ECO:0000313" key="4">
    <source>
        <dbReference type="RefSeq" id="XP_010473716.1"/>
    </source>
</evidence>
<feature type="domain" description="DEK-C" evidence="2">
    <location>
        <begin position="15"/>
        <end position="72"/>
    </location>
</feature>
<dbReference type="Pfam" id="PF08766">
    <property type="entry name" value="DEK_C"/>
    <property type="match status" value="1"/>
</dbReference>
<dbReference type="PROSITE" id="PS51998">
    <property type="entry name" value="DEK_C"/>
    <property type="match status" value="1"/>
</dbReference>
<gene>
    <name evidence="4" type="primary">LOC104753118</name>
</gene>